<feature type="compositionally biased region" description="Acidic residues" evidence="2">
    <location>
        <begin position="404"/>
        <end position="424"/>
    </location>
</feature>
<proteinExistence type="predicted"/>
<dbReference type="InterPro" id="IPR042336">
    <property type="entry name" value="GOLIM4"/>
</dbReference>
<dbReference type="Proteomes" id="UP001044222">
    <property type="component" value="Chromosome 12"/>
</dbReference>
<dbReference type="EMBL" id="JAFIRN010000012">
    <property type="protein sequence ID" value="KAG5838827.1"/>
    <property type="molecule type" value="Genomic_DNA"/>
</dbReference>
<dbReference type="AlphaFoldDB" id="A0A9D3RTB4"/>
<accession>A0A9D3RTB4</accession>
<keyword evidence="4" id="KW-1185">Reference proteome</keyword>
<dbReference type="PROSITE" id="PS51257">
    <property type="entry name" value="PROKAR_LIPOPROTEIN"/>
    <property type="match status" value="1"/>
</dbReference>
<dbReference type="PANTHER" id="PTHR22909:SF23">
    <property type="entry name" value="GOLGI INTEGRAL MEMBRANE PROTEIN 4-LIKE"/>
    <property type="match status" value="1"/>
</dbReference>
<reference evidence="3" key="1">
    <citation type="submission" date="2021-01" db="EMBL/GenBank/DDBJ databases">
        <title>A chromosome-scale assembly of European eel, Anguilla anguilla.</title>
        <authorList>
            <person name="Henkel C."/>
            <person name="Jong-Raadsen S.A."/>
            <person name="Dufour S."/>
            <person name="Weltzien F.-A."/>
            <person name="Palstra A.P."/>
            <person name="Pelster B."/>
            <person name="Spaink H.P."/>
            <person name="Van Den Thillart G.E."/>
            <person name="Jansen H."/>
            <person name="Zahm M."/>
            <person name="Klopp C."/>
            <person name="Cedric C."/>
            <person name="Louis A."/>
            <person name="Berthelot C."/>
            <person name="Parey E."/>
            <person name="Roest Crollius H."/>
            <person name="Montfort J."/>
            <person name="Robinson-Rechavi M."/>
            <person name="Bucao C."/>
            <person name="Bouchez O."/>
            <person name="Gislard M."/>
            <person name="Lluch J."/>
            <person name="Milhes M."/>
            <person name="Lampietro C."/>
            <person name="Lopez Roques C."/>
            <person name="Donnadieu C."/>
            <person name="Braasch I."/>
            <person name="Desvignes T."/>
            <person name="Postlethwait J."/>
            <person name="Bobe J."/>
            <person name="Guiguen Y."/>
            <person name="Dirks R."/>
        </authorList>
    </citation>
    <scope>NUCLEOTIDE SEQUENCE</scope>
    <source>
        <strain evidence="3">Tag_6206</strain>
        <tissue evidence="3">Liver</tissue>
    </source>
</reference>
<keyword evidence="1" id="KW-0175">Coiled coil</keyword>
<feature type="coiled-coil region" evidence="1">
    <location>
        <begin position="62"/>
        <end position="118"/>
    </location>
</feature>
<dbReference type="PANTHER" id="PTHR22909">
    <property type="entry name" value="GOLGI INTEGRAL MEMBRANE PROTEIN 4"/>
    <property type="match status" value="1"/>
</dbReference>
<evidence type="ECO:0000313" key="4">
    <source>
        <dbReference type="Proteomes" id="UP001044222"/>
    </source>
</evidence>
<comment type="caution">
    <text evidence="3">The sequence shown here is derived from an EMBL/GenBank/DDBJ whole genome shotgun (WGS) entry which is preliminary data.</text>
</comment>
<gene>
    <name evidence="3" type="ORF">ANANG_G00227760</name>
</gene>
<feature type="region of interest" description="Disordered" evidence="2">
    <location>
        <begin position="374"/>
        <end position="424"/>
    </location>
</feature>
<evidence type="ECO:0000313" key="3">
    <source>
        <dbReference type="EMBL" id="KAG5838827.1"/>
    </source>
</evidence>
<sequence length="424" mass="47605">MLGLCWRRQKCSGLTALSALAACAACAVLLLLLTRLRAAPRTWPRRPSAAETSRRRLVYEHRSRLERSLQKERLEHKKTKEDFLLYKLEAQEALNKEKQDAMNRYSALSSQNSILKNQLTDMRTQLLSQQTANGELQLSQRKALEECKLTGALQRTETQDRIVSLQDMVMKLKEESRLLRKAHQDVHSQLVNAQAQVEGFQQGKQPPQKAPGGKGLSIILPHIDTGKQTGPQLRELKDSVGSPSSAPGLKLLLVNSTQSGHHGQVTIAPLSQSKQRTQLDIGLVGTRSTNHKDSMVMTMDKWPGEEGQEHQLDSWNSLNRKNNYNQSPDKNFLSANQRASSKHWRGVATNEIKSTVPEEINEDRDFVERLDNGDLEIDSQGEEMAQGPGAIAQEPMEDGRVGETEDQLEEEDEEDDDGGNEEEY</sequence>
<evidence type="ECO:0000256" key="2">
    <source>
        <dbReference type="SAM" id="MobiDB-lite"/>
    </source>
</evidence>
<name>A0A9D3RTB4_ANGAN</name>
<evidence type="ECO:0000256" key="1">
    <source>
        <dbReference type="SAM" id="Coils"/>
    </source>
</evidence>
<organism evidence="3 4">
    <name type="scientific">Anguilla anguilla</name>
    <name type="common">European freshwater eel</name>
    <name type="synonym">Muraena anguilla</name>
    <dbReference type="NCBI Taxonomy" id="7936"/>
    <lineage>
        <taxon>Eukaryota</taxon>
        <taxon>Metazoa</taxon>
        <taxon>Chordata</taxon>
        <taxon>Craniata</taxon>
        <taxon>Vertebrata</taxon>
        <taxon>Euteleostomi</taxon>
        <taxon>Actinopterygii</taxon>
        <taxon>Neopterygii</taxon>
        <taxon>Teleostei</taxon>
        <taxon>Anguilliformes</taxon>
        <taxon>Anguillidae</taxon>
        <taxon>Anguilla</taxon>
    </lineage>
</organism>
<protein>
    <submittedName>
        <fullName evidence="3">Uncharacterized protein</fullName>
    </submittedName>
</protein>
<dbReference type="GO" id="GO:0000139">
    <property type="term" value="C:Golgi membrane"/>
    <property type="evidence" value="ECO:0007669"/>
    <property type="project" value="InterPro"/>
</dbReference>